<evidence type="ECO:0000256" key="5">
    <source>
        <dbReference type="ARBA" id="ARBA00076468"/>
    </source>
</evidence>
<dbReference type="SUPFAM" id="SSF50494">
    <property type="entry name" value="Trypsin-like serine proteases"/>
    <property type="match status" value="1"/>
</dbReference>
<name>A0ABD0XXP5_9HEMI</name>
<dbReference type="InterPro" id="IPR018114">
    <property type="entry name" value="TRYPSIN_HIS"/>
</dbReference>
<sequence length="237" mass="26182">MAAVFEVNGEEMNFFCGGSLIHGSLVMTAAHCVQNKDPKTMKVRAGEWDAKSLSEPIPHQDRRVAQVVIHPEFNQANLFNDIAILVVDTPFVGSDSVDVVCLPDPRENRIDTDKCIATGWGQDQYENGKYQTTLRQVGLPMVNKEECQARLRTTRLGKYFKLHESFVCAGGIPEEDTCTGDGGGPLVCPLSVEPDRYLQMGIVSWGIGCGNSTPAVYTNVQHFMPWLTTEFRKLIGS</sequence>
<keyword evidence="2" id="KW-0964">Secreted</keyword>
<evidence type="ECO:0000256" key="4">
    <source>
        <dbReference type="ARBA" id="ARBA00068096"/>
    </source>
</evidence>
<accession>A0ABD0XXP5</accession>
<feature type="domain" description="Peptidase S1" evidence="6">
    <location>
        <begin position="1"/>
        <end position="232"/>
    </location>
</feature>
<dbReference type="InterPro" id="IPR009003">
    <property type="entry name" value="Peptidase_S1_PA"/>
</dbReference>
<dbReference type="InterPro" id="IPR001314">
    <property type="entry name" value="Peptidase_S1A"/>
</dbReference>
<evidence type="ECO:0000313" key="8">
    <source>
        <dbReference type="Proteomes" id="UP001558652"/>
    </source>
</evidence>
<dbReference type="InterPro" id="IPR001254">
    <property type="entry name" value="Trypsin_dom"/>
</dbReference>
<proteinExistence type="predicted"/>
<dbReference type="GO" id="GO:0005576">
    <property type="term" value="C:extracellular region"/>
    <property type="evidence" value="ECO:0007669"/>
    <property type="project" value="UniProtKB-SubCell"/>
</dbReference>
<dbReference type="InterPro" id="IPR043504">
    <property type="entry name" value="Peptidase_S1_PA_chymotrypsin"/>
</dbReference>
<evidence type="ECO:0000313" key="7">
    <source>
        <dbReference type="EMBL" id="KAL1116034.1"/>
    </source>
</evidence>
<evidence type="ECO:0000259" key="6">
    <source>
        <dbReference type="PROSITE" id="PS50240"/>
    </source>
</evidence>
<dbReference type="CDD" id="cd00190">
    <property type="entry name" value="Tryp_SPc"/>
    <property type="match status" value="1"/>
</dbReference>
<evidence type="ECO:0000256" key="3">
    <source>
        <dbReference type="ARBA" id="ARBA00023157"/>
    </source>
</evidence>
<comment type="caution">
    <text evidence="7">The sequence shown here is derived from an EMBL/GenBank/DDBJ whole genome shotgun (WGS) entry which is preliminary data.</text>
</comment>
<dbReference type="Pfam" id="PF00089">
    <property type="entry name" value="Trypsin"/>
    <property type="match status" value="1"/>
</dbReference>
<keyword evidence="8" id="KW-1185">Reference proteome</keyword>
<keyword evidence="3" id="KW-1015">Disulfide bond</keyword>
<protein>
    <recommendedName>
        <fullName evidence="4">Phenoloxidase-activating factor 2</fullName>
    </recommendedName>
    <alternativeName>
        <fullName evidence="5">Prophenoloxidase-activating factor II</fullName>
    </alternativeName>
</protein>
<dbReference type="FunFam" id="2.40.10.10:FF:000038">
    <property type="entry name" value="Serine protease"/>
    <property type="match status" value="1"/>
</dbReference>
<dbReference type="Gene3D" id="2.40.10.10">
    <property type="entry name" value="Trypsin-like serine proteases"/>
    <property type="match status" value="1"/>
</dbReference>
<dbReference type="PANTHER" id="PTHR24258:SF129">
    <property type="entry name" value="LP15124P-RELATED"/>
    <property type="match status" value="1"/>
</dbReference>
<dbReference type="Proteomes" id="UP001558652">
    <property type="component" value="Unassembled WGS sequence"/>
</dbReference>
<dbReference type="SMART" id="SM00020">
    <property type="entry name" value="Tryp_SPc"/>
    <property type="match status" value="1"/>
</dbReference>
<evidence type="ECO:0000256" key="1">
    <source>
        <dbReference type="ARBA" id="ARBA00004613"/>
    </source>
</evidence>
<reference evidence="7 8" key="1">
    <citation type="submission" date="2024-07" db="EMBL/GenBank/DDBJ databases">
        <title>Chromosome-level genome assembly of the water stick insect Ranatra chinensis (Heteroptera: Nepidae).</title>
        <authorList>
            <person name="Liu X."/>
        </authorList>
    </citation>
    <scope>NUCLEOTIDE SEQUENCE [LARGE SCALE GENOMIC DNA]</scope>
    <source>
        <strain evidence="7">Cailab_2021Rc</strain>
        <tissue evidence="7">Muscle</tissue>
    </source>
</reference>
<dbReference type="PROSITE" id="PS00134">
    <property type="entry name" value="TRYPSIN_HIS"/>
    <property type="match status" value="1"/>
</dbReference>
<dbReference type="PRINTS" id="PR00722">
    <property type="entry name" value="CHYMOTRYPSIN"/>
</dbReference>
<dbReference type="AlphaFoldDB" id="A0ABD0XXP5"/>
<dbReference type="EMBL" id="JBFDAA010000018">
    <property type="protein sequence ID" value="KAL1116034.1"/>
    <property type="molecule type" value="Genomic_DNA"/>
</dbReference>
<evidence type="ECO:0000256" key="2">
    <source>
        <dbReference type="ARBA" id="ARBA00022525"/>
    </source>
</evidence>
<dbReference type="PROSITE" id="PS50240">
    <property type="entry name" value="TRYPSIN_DOM"/>
    <property type="match status" value="1"/>
</dbReference>
<dbReference type="PANTHER" id="PTHR24258">
    <property type="entry name" value="SERINE PROTEASE-RELATED"/>
    <property type="match status" value="1"/>
</dbReference>
<comment type="subcellular location">
    <subcellularLocation>
        <location evidence="1">Secreted</location>
    </subcellularLocation>
</comment>
<gene>
    <name evidence="7" type="ORF">AAG570_005529</name>
</gene>
<organism evidence="7 8">
    <name type="scientific">Ranatra chinensis</name>
    <dbReference type="NCBI Taxonomy" id="642074"/>
    <lineage>
        <taxon>Eukaryota</taxon>
        <taxon>Metazoa</taxon>
        <taxon>Ecdysozoa</taxon>
        <taxon>Arthropoda</taxon>
        <taxon>Hexapoda</taxon>
        <taxon>Insecta</taxon>
        <taxon>Pterygota</taxon>
        <taxon>Neoptera</taxon>
        <taxon>Paraneoptera</taxon>
        <taxon>Hemiptera</taxon>
        <taxon>Heteroptera</taxon>
        <taxon>Panheteroptera</taxon>
        <taxon>Nepomorpha</taxon>
        <taxon>Nepidae</taxon>
        <taxon>Ranatrinae</taxon>
        <taxon>Ranatra</taxon>
    </lineage>
</organism>